<evidence type="ECO:0000256" key="7">
    <source>
        <dbReference type="ARBA" id="ARBA00022989"/>
    </source>
</evidence>
<dbReference type="RefSeq" id="XP_013311780.1">
    <property type="nucleotide sequence ID" value="XM_013456326.1"/>
</dbReference>
<evidence type="ECO:0000256" key="6">
    <source>
        <dbReference type="ARBA" id="ARBA00022824"/>
    </source>
</evidence>
<comment type="subcellular location">
    <subcellularLocation>
        <location evidence="1">Endoplasmic reticulum membrane</location>
    </subcellularLocation>
</comment>
<feature type="compositionally biased region" description="Basic and acidic residues" evidence="11">
    <location>
        <begin position="210"/>
        <end position="225"/>
    </location>
</feature>
<feature type="region of interest" description="Disordered" evidence="11">
    <location>
        <begin position="1309"/>
        <end position="1332"/>
    </location>
</feature>
<dbReference type="InterPro" id="IPR000008">
    <property type="entry name" value="C2_dom"/>
</dbReference>
<name>A0A0D2BG51_9EURO</name>
<dbReference type="GO" id="GO:0061817">
    <property type="term" value="P:endoplasmic reticulum-plasma membrane tethering"/>
    <property type="evidence" value="ECO:0007669"/>
    <property type="project" value="InterPro"/>
</dbReference>
<feature type="compositionally biased region" description="Low complexity" evidence="11">
    <location>
        <begin position="467"/>
        <end position="477"/>
    </location>
</feature>
<feature type="compositionally biased region" description="Low complexity" evidence="11">
    <location>
        <begin position="106"/>
        <end position="117"/>
    </location>
</feature>
<dbReference type="SMART" id="SM00239">
    <property type="entry name" value="C2"/>
    <property type="match status" value="2"/>
</dbReference>
<dbReference type="PANTHER" id="PTHR47348">
    <property type="entry name" value="MEIOTICALLY UP-REGULATED GENE 190 PROTEIN"/>
    <property type="match status" value="1"/>
</dbReference>
<dbReference type="PROSITE" id="PS50004">
    <property type="entry name" value="C2"/>
    <property type="match status" value="2"/>
</dbReference>
<organism evidence="15 16">
    <name type="scientific">Exophiala xenobiotica</name>
    <dbReference type="NCBI Taxonomy" id="348802"/>
    <lineage>
        <taxon>Eukaryota</taxon>
        <taxon>Fungi</taxon>
        <taxon>Dikarya</taxon>
        <taxon>Ascomycota</taxon>
        <taxon>Pezizomycotina</taxon>
        <taxon>Eurotiomycetes</taxon>
        <taxon>Chaetothyriomycetidae</taxon>
        <taxon>Chaetothyriales</taxon>
        <taxon>Herpotrichiellaceae</taxon>
        <taxon>Exophiala</taxon>
    </lineage>
</organism>
<keyword evidence="3" id="KW-0597">Phosphoprotein</keyword>
<feature type="compositionally biased region" description="Polar residues" evidence="11">
    <location>
        <begin position="89"/>
        <end position="100"/>
    </location>
</feature>
<evidence type="ECO:0000259" key="14">
    <source>
        <dbReference type="PROSITE" id="PS51847"/>
    </source>
</evidence>
<dbReference type="GeneID" id="25331847"/>
<keyword evidence="4 12" id="KW-0812">Transmembrane</keyword>
<feature type="region of interest" description="Disordered" evidence="11">
    <location>
        <begin position="1"/>
        <end position="236"/>
    </location>
</feature>
<keyword evidence="2" id="KW-0813">Transport</keyword>
<evidence type="ECO:0000313" key="16">
    <source>
        <dbReference type="Proteomes" id="UP000054342"/>
    </source>
</evidence>
<evidence type="ECO:0008006" key="17">
    <source>
        <dbReference type="Google" id="ProtNLM"/>
    </source>
</evidence>
<evidence type="ECO:0000256" key="9">
    <source>
        <dbReference type="ARBA" id="ARBA00023121"/>
    </source>
</evidence>
<evidence type="ECO:0000256" key="2">
    <source>
        <dbReference type="ARBA" id="ARBA00022448"/>
    </source>
</evidence>
<feature type="compositionally biased region" description="Basic residues" evidence="11">
    <location>
        <begin position="150"/>
        <end position="159"/>
    </location>
</feature>
<feature type="region of interest" description="Disordered" evidence="11">
    <location>
        <begin position="419"/>
        <end position="477"/>
    </location>
</feature>
<dbReference type="InterPro" id="IPR031468">
    <property type="entry name" value="SMP_LBD"/>
</dbReference>
<dbReference type="SUPFAM" id="SSF49562">
    <property type="entry name" value="C2 domain (Calcium/lipid-binding domain, CaLB)"/>
    <property type="match status" value="2"/>
</dbReference>
<dbReference type="PROSITE" id="PS51847">
    <property type="entry name" value="SMP"/>
    <property type="match status" value="1"/>
</dbReference>
<evidence type="ECO:0000256" key="12">
    <source>
        <dbReference type="SAM" id="Phobius"/>
    </source>
</evidence>
<keyword evidence="7 12" id="KW-1133">Transmembrane helix</keyword>
<accession>A0A0D2BG51</accession>
<keyword evidence="10 12" id="KW-0472">Membrane</keyword>
<dbReference type="CDD" id="cd04041">
    <property type="entry name" value="C2A_fungal"/>
    <property type="match status" value="1"/>
</dbReference>
<dbReference type="Pfam" id="PF00168">
    <property type="entry name" value="C2"/>
    <property type="match status" value="2"/>
</dbReference>
<feature type="domain" description="C2" evidence="13">
    <location>
        <begin position="612"/>
        <end position="740"/>
    </location>
</feature>
<dbReference type="CDD" id="cd21676">
    <property type="entry name" value="SMP_Mug190"/>
    <property type="match status" value="1"/>
</dbReference>
<keyword evidence="8" id="KW-0445">Lipid transport</keyword>
<protein>
    <recommendedName>
        <fullName evidence="17">C2 domain-containing protein</fullName>
    </recommendedName>
</protein>
<dbReference type="Pfam" id="PF25331">
    <property type="entry name" value="C2_Mug190_3rd"/>
    <property type="match status" value="1"/>
</dbReference>
<dbReference type="InterPro" id="IPR035892">
    <property type="entry name" value="C2_domain_sf"/>
</dbReference>
<evidence type="ECO:0000256" key="3">
    <source>
        <dbReference type="ARBA" id="ARBA00022553"/>
    </source>
</evidence>
<dbReference type="PANTHER" id="PTHR47348:SF2">
    <property type="entry name" value="MEIOTICALLY UP-REGULATED 190 PROTEIN"/>
    <property type="match status" value="1"/>
</dbReference>
<feature type="compositionally biased region" description="Basic and acidic residues" evidence="11">
    <location>
        <begin position="1245"/>
        <end position="1278"/>
    </location>
</feature>
<feature type="domain" description="C2" evidence="13">
    <location>
        <begin position="827"/>
        <end position="964"/>
    </location>
</feature>
<feature type="compositionally biased region" description="Basic and acidic residues" evidence="11">
    <location>
        <begin position="1312"/>
        <end position="1324"/>
    </location>
</feature>
<dbReference type="OrthoDB" id="419768at2759"/>
<dbReference type="InterPro" id="IPR037765">
    <property type="entry name" value="C2B_Tricalbin"/>
</dbReference>
<feature type="compositionally biased region" description="Basic and acidic residues" evidence="11">
    <location>
        <begin position="118"/>
        <end position="137"/>
    </location>
</feature>
<evidence type="ECO:0000256" key="8">
    <source>
        <dbReference type="ARBA" id="ARBA00023055"/>
    </source>
</evidence>
<feature type="compositionally biased region" description="Acidic residues" evidence="11">
    <location>
        <begin position="1173"/>
        <end position="1186"/>
    </location>
</feature>
<sequence>MSGNEDFEPDGHQRRNYKSPYTSRHPIPTVQKYRAERSELKGQQQQAEDAQHDEEDESTVKRAFHAAKGVITGDEPPKSTHDPYKTENRNLQGTPTPSEQSRGEPQDQNDGNQQQTQQDDRKEKEKKDEKTHKEGKSATEAVASEVDPRQKRKAMKHKPRSDGGREVTDPVTHLPIVIRDSTHKDLKTAGENIPAVGTQPKTRTGPAGADKSKEDLDQERDDLQKSHAGMQKLFPPPSFDDLKDELAKTYQLALTVGLGSVVLLVSLCMAAVQLFDLDFSRHGEKKGSKLFSIIPATAILLTSVGVGFALVWAVQGWLGKKVEEVWKDEVWDAARSEELQANDSNDVVPESVAWLNNLLASVWPLINPDLFTSISDMLEDVMQASLPKVVRMVSVDDLGQGSEAFRILGVNWLPTGAASQSVSSDGQVKSGDDSKGGGSDRAAPGQGQIEDGQSNDDGNDEDKKGNQDNQQDEQTQQAIREGMEAEQGDFVNMELAFAYRARSSGKSLQAKAKNAHLYLKFYLPGGIALPVWVELRGIIGTMRLRLQLTPDPPFFSLCTLTFMGQPQADLSCVPLSRHALNLMDVPLISSFVQSSIDAALAEYVAPKSLTLDLKDMLVGDDFKKDTVARGVVMIFIKSAQGFKEGDGGFGPFKGSSDAYMTVSWGKFGKPVASTRIIVDDQAPAWHEWSHILVTAEEVNADERLRLQLWDSDKYTADDDLGRVEVDLKELMHSPKFKNTMCDREDRFVGEDADEQMPGTLQWRVGYFTKTTITEEQLAKQTAEPEIRSEADLRKKVSETAESKLREATAHDESKEIKQQKQEDYKEREDQLMISSPPPNDYLSGIFSIQVHNITGLEVQSLQKKDKKDKQGDQEDESEHSDDMPSSYATIILNHQKIFRTRTKPKNAKPFFNAGTERFVQDWTTAEVMISVRDDRETEDDALLGMIYLPLRHVFEKRSQIMQTYPLVGGIGYGRARISMVWRSVKLKLPKELMGWNYGTLEIKCPVRSKGGADKPYAHHRIKLRTNLMRAKMVPASDPDKGQAMWKPKRDKESVFLAVRKRYSSALIVEFRKTVLGPDSTSQFAVFWLQDIPDEEERTVSVKIWKGNKEALHRATTSYGYSGSDGEQPLGDIELTLKLWRGLSGYHKNYANRGHNTDIRDVIEVLDTANDEGQVSDDEGDSGDSSDSESTSADGDTNGEAKESKRRNKRLRTHANDDSSDSDSEAGETESSKLDPTQLASKPLQKAKDVVEKVLDVDGHNNEDDGSRGARAQVRDYKDHHKQLHRKHRGVMQWRGARTMDWMAGKAKRAKGRVGEVFEHNDDGKSGGVETEV</sequence>
<evidence type="ECO:0000256" key="11">
    <source>
        <dbReference type="SAM" id="MobiDB-lite"/>
    </source>
</evidence>
<dbReference type="Pfam" id="PF25669">
    <property type="entry name" value="SMP_MUG190-like"/>
    <property type="match status" value="1"/>
</dbReference>
<dbReference type="GO" id="GO:0005789">
    <property type="term" value="C:endoplasmic reticulum membrane"/>
    <property type="evidence" value="ECO:0007669"/>
    <property type="project" value="UniProtKB-SubCell"/>
</dbReference>
<keyword evidence="5" id="KW-0677">Repeat</keyword>
<evidence type="ECO:0000313" key="15">
    <source>
        <dbReference type="EMBL" id="KIW51196.1"/>
    </source>
</evidence>
<dbReference type="CDD" id="cd04052">
    <property type="entry name" value="C2B_Tricalbin-like"/>
    <property type="match status" value="1"/>
</dbReference>
<dbReference type="GO" id="GO:0006869">
    <property type="term" value="P:lipid transport"/>
    <property type="evidence" value="ECO:0007669"/>
    <property type="project" value="UniProtKB-KW"/>
</dbReference>
<evidence type="ECO:0000256" key="1">
    <source>
        <dbReference type="ARBA" id="ARBA00004586"/>
    </source>
</evidence>
<feature type="compositionally biased region" description="Basic residues" evidence="11">
    <location>
        <begin position="1203"/>
        <end position="1212"/>
    </location>
</feature>
<gene>
    <name evidence="15" type="ORF">PV05_09939</name>
</gene>
<reference evidence="15 16" key="1">
    <citation type="submission" date="2015-01" db="EMBL/GenBank/DDBJ databases">
        <title>The Genome Sequence of Exophiala xenobiotica CBS118157.</title>
        <authorList>
            <consortium name="The Broad Institute Genomics Platform"/>
            <person name="Cuomo C."/>
            <person name="de Hoog S."/>
            <person name="Gorbushina A."/>
            <person name="Stielow B."/>
            <person name="Teixiera M."/>
            <person name="Abouelleil A."/>
            <person name="Chapman S.B."/>
            <person name="Priest M."/>
            <person name="Young S.K."/>
            <person name="Wortman J."/>
            <person name="Nusbaum C."/>
            <person name="Birren B."/>
        </authorList>
    </citation>
    <scope>NUCLEOTIDE SEQUENCE [LARGE SCALE GENOMIC DNA]</scope>
    <source>
        <strain evidence="15 16">CBS 118157</strain>
    </source>
</reference>
<evidence type="ECO:0000259" key="13">
    <source>
        <dbReference type="PROSITE" id="PS50004"/>
    </source>
</evidence>
<keyword evidence="6" id="KW-0256">Endoplasmic reticulum</keyword>
<keyword evidence="9" id="KW-0446">Lipid-binding</keyword>
<dbReference type="Proteomes" id="UP000054342">
    <property type="component" value="Unassembled WGS sequence"/>
</dbReference>
<dbReference type="EMBL" id="KN847322">
    <property type="protein sequence ID" value="KIW51196.1"/>
    <property type="molecule type" value="Genomic_DNA"/>
</dbReference>
<feature type="compositionally biased region" description="Acidic residues" evidence="11">
    <location>
        <begin position="1217"/>
        <end position="1227"/>
    </location>
</feature>
<feature type="region of interest" description="Disordered" evidence="11">
    <location>
        <begin position="778"/>
        <end position="837"/>
    </location>
</feature>
<feature type="transmembrane region" description="Helical" evidence="12">
    <location>
        <begin position="293"/>
        <end position="314"/>
    </location>
</feature>
<dbReference type="HOGENOM" id="CLU_002125_3_0_1"/>
<feature type="transmembrane region" description="Helical" evidence="12">
    <location>
        <begin position="252"/>
        <end position="272"/>
    </location>
</feature>
<feature type="domain" description="SMP-LTD" evidence="14">
    <location>
        <begin position="348"/>
        <end position="614"/>
    </location>
</feature>
<feature type="compositionally biased region" description="Basic and acidic residues" evidence="11">
    <location>
        <begin position="75"/>
        <end position="88"/>
    </location>
</feature>
<dbReference type="GO" id="GO:0008289">
    <property type="term" value="F:lipid binding"/>
    <property type="evidence" value="ECO:0007669"/>
    <property type="project" value="UniProtKB-KW"/>
</dbReference>
<evidence type="ECO:0000256" key="5">
    <source>
        <dbReference type="ARBA" id="ARBA00022737"/>
    </source>
</evidence>
<feature type="region of interest" description="Disordered" evidence="11">
    <location>
        <begin position="1169"/>
        <end position="1290"/>
    </location>
</feature>
<proteinExistence type="predicted"/>
<evidence type="ECO:0000256" key="10">
    <source>
        <dbReference type="ARBA" id="ARBA00023136"/>
    </source>
</evidence>
<feature type="compositionally biased region" description="Basic and acidic residues" evidence="11">
    <location>
        <begin position="782"/>
        <end position="830"/>
    </location>
</feature>
<dbReference type="InterPro" id="IPR057349">
    <property type="entry name" value="C2_Mug190_3rd"/>
</dbReference>
<feature type="region of interest" description="Disordered" evidence="11">
    <location>
        <begin position="859"/>
        <end position="886"/>
    </location>
</feature>
<keyword evidence="16" id="KW-1185">Reference proteome</keyword>
<feature type="compositionally biased region" description="Low complexity" evidence="11">
    <location>
        <begin position="419"/>
        <end position="429"/>
    </location>
</feature>
<dbReference type="STRING" id="348802.A0A0D2BG51"/>
<dbReference type="InterPro" id="IPR037767">
    <property type="entry name" value="C2A_Mug190-like"/>
</dbReference>
<dbReference type="Gene3D" id="2.60.40.150">
    <property type="entry name" value="C2 domain"/>
    <property type="match status" value="2"/>
</dbReference>
<feature type="compositionally biased region" description="Basic and acidic residues" evidence="11">
    <location>
        <begin position="862"/>
        <end position="872"/>
    </location>
</feature>
<evidence type="ECO:0000256" key="4">
    <source>
        <dbReference type="ARBA" id="ARBA00022692"/>
    </source>
</evidence>
<feature type="compositionally biased region" description="Basic residues" evidence="11">
    <location>
        <begin position="1279"/>
        <end position="1289"/>
    </location>
</feature>